<comment type="caution">
    <text evidence="1">The sequence shown here is derived from an EMBL/GenBank/DDBJ whole genome shotgun (WGS) entry which is preliminary data.</text>
</comment>
<protein>
    <submittedName>
        <fullName evidence="1">Uncharacterized protein</fullName>
    </submittedName>
</protein>
<gene>
    <name evidence="1" type="ORF">CLR69_06960</name>
</gene>
<sequence>MPFMASRSLIIRINTEKGYPNAGMAGKIRHSLNALRTFRRKIERKVVKIVQEKRHGNRA</sequence>
<keyword evidence="2" id="KW-1185">Reference proteome</keyword>
<evidence type="ECO:0000313" key="2">
    <source>
        <dbReference type="Proteomes" id="UP001138460"/>
    </source>
</evidence>
<reference evidence="1 2" key="1">
    <citation type="journal article" date="2018" name="Syst. Appl. Microbiol.">
        <title>Pectobacterium zantedeschiae sp. nov. a new species of a soft rot pathogen isolated from Calla lily (Zantedeschia spp.).</title>
        <authorList>
            <person name="Waleron M."/>
            <person name="Misztak A."/>
            <person name="Waleron M."/>
            <person name="Franczuk M."/>
            <person name="Jonca J."/>
            <person name="Wielgomas B."/>
            <person name="Mikicinski A."/>
            <person name="Popovic T."/>
            <person name="Waleron K."/>
        </authorList>
    </citation>
    <scope>NUCLEOTIDE SEQUENCE [LARGE SCALE GENOMIC DNA]</scope>
    <source>
        <strain evidence="1 2">9M</strain>
    </source>
</reference>
<organism evidence="1 2">
    <name type="scientific">Pectobacterium zantedeschiae</name>
    <dbReference type="NCBI Taxonomy" id="2034769"/>
    <lineage>
        <taxon>Bacteria</taxon>
        <taxon>Pseudomonadati</taxon>
        <taxon>Pseudomonadota</taxon>
        <taxon>Gammaproteobacteria</taxon>
        <taxon>Enterobacterales</taxon>
        <taxon>Pectobacteriaceae</taxon>
        <taxon>Pectobacterium</taxon>
    </lineage>
</organism>
<name>A0A9X8P5R5_9GAMM</name>
<accession>A0A9X8P5R5</accession>
<dbReference type="Proteomes" id="UP001138460">
    <property type="component" value="Unassembled WGS sequence"/>
</dbReference>
<dbReference type="EMBL" id="NWTM01000001">
    <property type="protein sequence ID" value="RYC44743.1"/>
    <property type="molecule type" value="Genomic_DNA"/>
</dbReference>
<dbReference type="AlphaFoldDB" id="A0A9X8P5R5"/>
<proteinExistence type="predicted"/>
<evidence type="ECO:0000313" key="1">
    <source>
        <dbReference type="EMBL" id="RYC44743.1"/>
    </source>
</evidence>